<name>A0A5J4YYE8_PORPP</name>
<gene>
    <name evidence="3" type="ORF">FVE85_2155</name>
</gene>
<feature type="chain" id="PRO_5023809741" description="Malectin domain-containing protein" evidence="1">
    <location>
        <begin position="26"/>
        <end position="327"/>
    </location>
</feature>
<dbReference type="InterPro" id="IPR021720">
    <property type="entry name" value="Malectin_dom"/>
</dbReference>
<evidence type="ECO:0000256" key="1">
    <source>
        <dbReference type="SAM" id="SignalP"/>
    </source>
</evidence>
<sequence length="327" mass="35721">MGSRMVLLYWCAVAIMCAVLRRVKAVSELRINFGGESVGSFDSDQNVVYLTPEKFLFSAQAIPPASSKQLKTGDIQVYWSQRASTNGALDFVVPNLDPGIYDLKLLFAENYRKVNTAGQRLLRVQISACENETASDDFDIFHRAGNQINAGVVMTHAGIRVLDHVRITITSKKLTPVLNGLVMHKSANQNAKSLPTTDTCPNAAFGKVDQSQTPKVSAVRRDASFDAVLRQTCINDEDMCHCVGTPMPPEAQCLNVFNGDTVPNVCEYSQCETRYACDCSGSILCRKRLLRSEAVVVGTEGLADGFAYCVRQTLQKPKSSVIPLIGA</sequence>
<comment type="caution">
    <text evidence="3">The sequence shown here is derived from an EMBL/GenBank/DDBJ whole genome shotgun (WGS) entry which is preliminary data.</text>
</comment>
<dbReference type="EMBL" id="VRMN01000003">
    <property type="protein sequence ID" value="KAA8496000.1"/>
    <property type="molecule type" value="Genomic_DNA"/>
</dbReference>
<feature type="domain" description="Malectin" evidence="2">
    <location>
        <begin position="29"/>
        <end position="148"/>
    </location>
</feature>
<dbReference type="Pfam" id="PF11721">
    <property type="entry name" value="Malectin"/>
    <property type="match status" value="1"/>
</dbReference>
<dbReference type="Gene3D" id="2.60.120.430">
    <property type="entry name" value="Galactose-binding lectin"/>
    <property type="match status" value="1"/>
</dbReference>
<feature type="signal peptide" evidence="1">
    <location>
        <begin position="1"/>
        <end position="25"/>
    </location>
</feature>
<accession>A0A5J4YYE8</accession>
<proteinExistence type="predicted"/>
<organism evidence="3 4">
    <name type="scientific">Porphyridium purpureum</name>
    <name type="common">Red alga</name>
    <name type="synonym">Porphyridium cruentum</name>
    <dbReference type="NCBI Taxonomy" id="35688"/>
    <lineage>
        <taxon>Eukaryota</taxon>
        <taxon>Rhodophyta</taxon>
        <taxon>Bangiophyceae</taxon>
        <taxon>Porphyridiales</taxon>
        <taxon>Porphyridiaceae</taxon>
        <taxon>Porphyridium</taxon>
    </lineage>
</organism>
<evidence type="ECO:0000313" key="4">
    <source>
        <dbReference type="Proteomes" id="UP000324585"/>
    </source>
</evidence>
<reference evidence="4" key="1">
    <citation type="journal article" date="2019" name="Nat. Commun.">
        <title>Expansion of phycobilisome linker gene families in mesophilic red algae.</title>
        <authorList>
            <person name="Lee J."/>
            <person name="Kim D."/>
            <person name="Bhattacharya D."/>
            <person name="Yoon H.S."/>
        </authorList>
    </citation>
    <scope>NUCLEOTIDE SEQUENCE [LARGE SCALE GENOMIC DNA]</scope>
    <source>
        <strain evidence="4">CCMP 1328</strain>
    </source>
</reference>
<dbReference type="AlphaFoldDB" id="A0A5J4YYE8"/>
<dbReference type="Proteomes" id="UP000324585">
    <property type="component" value="Unassembled WGS sequence"/>
</dbReference>
<protein>
    <recommendedName>
        <fullName evidence="2">Malectin domain-containing protein</fullName>
    </recommendedName>
</protein>
<evidence type="ECO:0000259" key="2">
    <source>
        <dbReference type="Pfam" id="PF11721"/>
    </source>
</evidence>
<keyword evidence="1" id="KW-0732">Signal</keyword>
<keyword evidence="4" id="KW-1185">Reference proteome</keyword>
<evidence type="ECO:0000313" key="3">
    <source>
        <dbReference type="EMBL" id="KAA8496000.1"/>
    </source>
</evidence>